<dbReference type="GO" id="GO:0030246">
    <property type="term" value="F:carbohydrate binding"/>
    <property type="evidence" value="ECO:0007669"/>
    <property type="project" value="InterPro"/>
</dbReference>
<keyword evidence="5" id="KW-1185">Reference proteome</keyword>
<name>A0A2K9PLI1_9FLAO</name>
<organism evidence="4 5">
    <name type="scientific">Flavivirga eckloniae</name>
    <dbReference type="NCBI Taxonomy" id="1803846"/>
    <lineage>
        <taxon>Bacteria</taxon>
        <taxon>Pseudomonadati</taxon>
        <taxon>Bacteroidota</taxon>
        <taxon>Flavobacteriia</taxon>
        <taxon>Flavobacteriales</taxon>
        <taxon>Flavobacteriaceae</taxon>
        <taxon>Flavivirga</taxon>
    </lineage>
</organism>
<dbReference type="GO" id="GO:0016853">
    <property type="term" value="F:isomerase activity"/>
    <property type="evidence" value="ECO:0007669"/>
    <property type="project" value="InterPro"/>
</dbReference>
<dbReference type="KEGG" id="fek:C1H87_02805"/>
<dbReference type="InterPro" id="IPR011013">
    <property type="entry name" value="Gal_mutarotase_sf_dom"/>
</dbReference>
<protein>
    <submittedName>
        <fullName evidence="4">Aldose epimerase</fullName>
    </submittedName>
</protein>
<dbReference type="EMBL" id="CP025791">
    <property type="protein sequence ID" value="AUP77698.1"/>
    <property type="molecule type" value="Genomic_DNA"/>
</dbReference>
<comment type="cofactor">
    <cofactor evidence="1">
        <name>Ca(2+)</name>
        <dbReference type="ChEBI" id="CHEBI:29108"/>
    </cofactor>
</comment>
<dbReference type="SUPFAM" id="SSF74650">
    <property type="entry name" value="Galactose mutarotase-like"/>
    <property type="match status" value="1"/>
</dbReference>
<dbReference type="RefSeq" id="WP_102754357.1">
    <property type="nucleotide sequence ID" value="NZ_CP025791.1"/>
</dbReference>
<gene>
    <name evidence="4" type="ORF">C1H87_02805</name>
</gene>
<keyword evidence="3" id="KW-0106">Calcium</keyword>
<evidence type="ECO:0000256" key="2">
    <source>
        <dbReference type="ARBA" id="ARBA00011245"/>
    </source>
</evidence>
<reference evidence="4 5" key="1">
    <citation type="submission" date="2018-01" db="EMBL/GenBank/DDBJ databases">
        <title>Complete genome sequence of Flavivirga eckloniae ECD14 isolated from seaweed Ecklonia cava.</title>
        <authorList>
            <person name="Lee J.H."/>
            <person name="Baik K.S."/>
            <person name="Seong C.N."/>
        </authorList>
    </citation>
    <scope>NUCLEOTIDE SEQUENCE [LARGE SCALE GENOMIC DNA]</scope>
    <source>
        <strain evidence="4 5">ECD14</strain>
    </source>
</reference>
<evidence type="ECO:0000256" key="1">
    <source>
        <dbReference type="ARBA" id="ARBA00001913"/>
    </source>
</evidence>
<dbReference type="AlphaFoldDB" id="A0A2K9PLI1"/>
<sequence>MYTLENEKLKIAVKKTGAELCKIAAVKKDIDFMWDANPEVWGSYAPNLFPIIGALKDGSYHFENQTHKLPKHGLIRNNDKITLQKQNQDSLTFKLAYDEDSLKAYPFKFEFLITYQLTGNVITITHTIKNLDDKIMYFSLGGHPAFKCPVYNNEDYSDYFLEFEQTENSKTHLINMENGLISNKTKAIFNNTNILELEHDLFNEDALVFKDLKSKKVVLKSKSHGAILTVRHKDFPYLGIWAKPDGDYVCIEPWLGIADSENTNQNLKEKEGILTLKPQQTFTASYSIEIDNNHL</sequence>
<dbReference type="InterPro" id="IPR008183">
    <property type="entry name" value="Aldose_1/G6P_1-epimerase"/>
</dbReference>
<dbReference type="Proteomes" id="UP000235826">
    <property type="component" value="Chromosome"/>
</dbReference>
<dbReference type="GO" id="GO:0005975">
    <property type="term" value="P:carbohydrate metabolic process"/>
    <property type="evidence" value="ECO:0007669"/>
    <property type="project" value="InterPro"/>
</dbReference>
<dbReference type="InterPro" id="IPR014718">
    <property type="entry name" value="GH-type_carb-bd"/>
</dbReference>
<dbReference type="CDD" id="cd09024">
    <property type="entry name" value="Aldose_epim_lacX"/>
    <property type="match status" value="1"/>
</dbReference>
<accession>A0A2K9PLI1</accession>
<dbReference type="OrthoDB" id="9795355at2"/>
<comment type="subunit">
    <text evidence="2">Monomer.</text>
</comment>
<evidence type="ECO:0000313" key="4">
    <source>
        <dbReference type="EMBL" id="AUP77698.1"/>
    </source>
</evidence>
<dbReference type="Gene3D" id="2.70.98.10">
    <property type="match status" value="1"/>
</dbReference>
<dbReference type="Pfam" id="PF01263">
    <property type="entry name" value="Aldose_epim"/>
    <property type="match status" value="1"/>
</dbReference>
<dbReference type="InterPro" id="IPR037481">
    <property type="entry name" value="LacX"/>
</dbReference>
<evidence type="ECO:0000256" key="3">
    <source>
        <dbReference type="ARBA" id="ARBA00022837"/>
    </source>
</evidence>
<evidence type="ECO:0000313" key="5">
    <source>
        <dbReference type="Proteomes" id="UP000235826"/>
    </source>
</evidence>
<proteinExistence type="predicted"/>